<dbReference type="SFLD" id="SFLDF00562">
    <property type="entry name" value="HemN-like__clustered_with_heat"/>
    <property type="match status" value="1"/>
</dbReference>
<dbReference type="InterPro" id="IPR007197">
    <property type="entry name" value="rSAM"/>
</dbReference>
<keyword evidence="2" id="KW-0408">Iron</keyword>
<feature type="domain" description="Radical SAM core" evidence="3">
    <location>
        <begin position="1"/>
        <end position="240"/>
    </location>
</feature>
<keyword evidence="2" id="KW-0143">Chaperone</keyword>
<dbReference type="Proteomes" id="UP000251993">
    <property type="component" value="Chromosome"/>
</dbReference>
<dbReference type="InterPro" id="IPR004559">
    <property type="entry name" value="HemW-like"/>
</dbReference>
<keyword evidence="2" id="KW-0004">4Fe-4S</keyword>
<dbReference type="GO" id="GO:0004109">
    <property type="term" value="F:coproporphyrinogen oxidase activity"/>
    <property type="evidence" value="ECO:0007669"/>
    <property type="project" value="InterPro"/>
</dbReference>
<dbReference type="SUPFAM" id="SSF102114">
    <property type="entry name" value="Radical SAM enzymes"/>
    <property type="match status" value="1"/>
</dbReference>
<protein>
    <recommendedName>
        <fullName evidence="2">Heme chaperone HemW</fullName>
    </recommendedName>
</protein>
<evidence type="ECO:0000259" key="3">
    <source>
        <dbReference type="PROSITE" id="PS51918"/>
    </source>
</evidence>
<keyword evidence="2" id="KW-0411">Iron-sulfur</keyword>
<comment type="function">
    <text evidence="2">Probably acts as a heme chaperone, transferring heme to an unknown acceptor. Binds one molecule of heme per monomer, possibly covalently. Binds 1 [4Fe-4S] cluster. The cluster is coordinated with 3 cysteines and an exchangeable S-adenosyl-L-methionine.</text>
</comment>
<dbReference type="NCBIfam" id="TIGR00539">
    <property type="entry name" value="hemN_rel"/>
    <property type="match status" value="1"/>
</dbReference>
<gene>
    <name evidence="4" type="ORF">DR864_16845</name>
</gene>
<dbReference type="Pfam" id="PF04055">
    <property type="entry name" value="Radical_SAM"/>
    <property type="match status" value="1"/>
</dbReference>
<evidence type="ECO:0000313" key="4">
    <source>
        <dbReference type="EMBL" id="AXE19297.1"/>
    </source>
</evidence>
<dbReference type="InterPro" id="IPR058240">
    <property type="entry name" value="rSAM_sf"/>
</dbReference>
<dbReference type="InterPro" id="IPR034505">
    <property type="entry name" value="Coproporphyrinogen-III_oxidase"/>
</dbReference>
<dbReference type="InterPro" id="IPR023404">
    <property type="entry name" value="rSAM_horseshoe"/>
</dbReference>
<accession>A0A344TKX6</accession>
<name>A0A344TKX6_9BACT</name>
<dbReference type="GO" id="GO:0046872">
    <property type="term" value="F:metal ion binding"/>
    <property type="evidence" value="ECO:0007669"/>
    <property type="project" value="UniProtKB-UniRule"/>
</dbReference>
<dbReference type="OrthoDB" id="9808022at2"/>
<comment type="subcellular location">
    <subcellularLocation>
        <location evidence="2">Cytoplasm</location>
    </subcellularLocation>
</comment>
<keyword evidence="2" id="KW-0349">Heme</keyword>
<dbReference type="PANTHER" id="PTHR13932">
    <property type="entry name" value="COPROPORPHYRINIGEN III OXIDASE"/>
    <property type="match status" value="1"/>
</dbReference>
<dbReference type="SFLD" id="SFLDF00288">
    <property type="entry name" value="HemN-like__clustered_with_nucl"/>
    <property type="match status" value="1"/>
</dbReference>
<evidence type="ECO:0000313" key="5">
    <source>
        <dbReference type="Proteomes" id="UP000251993"/>
    </source>
</evidence>
<dbReference type="EMBL" id="CP030850">
    <property type="protein sequence ID" value="AXE19297.1"/>
    <property type="molecule type" value="Genomic_DNA"/>
</dbReference>
<dbReference type="InterPro" id="IPR010723">
    <property type="entry name" value="HemN_C"/>
</dbReference>
<keyword evidence="2" id="KW-0479">Metal-binding</keyword>
<dbReference type="SFLD" id="SFLDG01065">
    <property type="entry name" value="anaerobic_coproporphyrinogen-I"/>
    <property type="match status" value="1"/>
</dbReference>
<keyword evidence="2" id="KW-0963">Cytoplasm</keyword>
<dbReference type="SMART" id="SM00729">
    <property type="entry name" value="Elp3"/>
    <property type="match status" value="1"/>
</dbReference>
<reference evidence="4 5" key="1">
    <citation type="submission" date="2018-07" db="EMBL/GenBank/DDBJ databases">
        <title>Genome sequencing of Runella.</title>
        <authorList>
            <person name="Baek M.-G."/>
            <person name="Yi H."/>
        </authorList>
    </citation>
    <scope>NUCLEOTIDE SEQUENCE [LARGE SCALE GENOMIC DNA]</scope>
    <source>
        <strain evidence="4 5">HYN0085</strain>
    </source>
</reference>
<sequence length="384" mass="43984">MHLYLHIPFCKQACHYCDFHFSTSLKSKAELVTAICRELELQKDYLPTRELETIYFGGGTPSLLTEAELGQIFEAIHQIYHVNPSAEITLEANPDDLTSQKLLSLRPFINRLSIGLQSFHEPYLRFMNRAHNAVESEASVKRAQDHGFSNLTIDLMYGMSETQLGIEHIPIVSDEQLWQRDLEMAVALNTPHISAYNLTIEPKTALGNWLKKGKINSVDEELSARHFEQMITYLSSNQYEQYEISNFAREGQYARHNSSYWKRRSYLGVGPSAHSFNGTSRHYNIANNAHYIQSLKAGELPFEAETLSPFDQVNDYLLTSLRTIWGCDLGIIQQLAGIDLREIQKKYLAAFMDNGWIFIENNILFLTPKGKLFADRIASDLFFI</sequence>
<dbReference type="KEGG" id="run:DR864_16845"/>
<dbReference type="GO" id="GO:0051539">
    <property type="term" value="F:4 iron, 4 sulfur cluster binding"/>
    <property type="evidence" value="ECO:0007669"/>
    <property type="project" value="UniProtKB-UniRule"/>
</dbReference>
<proteinExistence type="inferred from homology"/>
<dbReference type="Gene3D" id="3.80.30.20">
    <property type="entry name" value="tm_1862 like domain"/>
    <property type="match status" value="1"/>
</dbReference>
<keyword evidence="2" id="KW-0949">S-adenosyl-L-methionine</keyword>
<dbReference type="PROSITE" id="PS51918">
    <property type="entry name" value="RADICAL_SAM"/>
    <property type="match status" value="1"/>
</dbReference>
<dbReference type="GO" id="GO:0006779">
    <property type="term" value="P:porphyrin-containing compound biosynthetic process"/>
    <property type="evidence" value="ECO:0007669"/>
    <property type="project" value="InterPro"/>
</dbReference>
<keyword evidence="5" id="KW-1185">Reference proteome</keyword>
<dbReference type="GO" id="GO:0005737">
    <property type="term" value="C:cytoplasm"/>
    <property type="evidence" value="ECO:0007669"/>
    <property type="project" value="UniProtKB-SubCell"/>
</dbReference>
<evidence type="ECO:0000256" key="1">
    <source>
        <dbReference type="ARBA" id="ARBA00006100"/>
    </source>
</evidence>
<comment type="similarity">
    <text evidence="1">Belongs to the anaerobic coproporphyrinogen-III oxidase family. HemW subfamily.</text>
</comment>
<evidence type="ECO:0000256" key="2">
    <source>
        <dbReference type="RuleBase" id="RU364116"/>
    </source>
</evidence>
<dbReference type="SFLD" id="SFLDS00029">
    <property type="entry name" value="Radical_SAM"/>
    <property type="match status" value="1"/>
</dbReference>
<dbReference type="RefSeq" id="WP_114068080.1">
    <property type="nucleotide sequence ID" value="NZ_CP030850.1"/>
</dbReference>
<dbReference type="Pfam" id="PF06969">
    <property type="entry name" value="HemN_C"/>
    <property type="match status" value="1"/>
</dbReference>
<organism evidence="4 5">
    <name type="scientific">Runella rosea</name>
    <dbReference type="NCBI Taxonomy" id="2259595"/>
    <lineage>
        <taxon>Bacteria</taxon>
        <taxon>Pseudomonadati</taxon>
        <taxon>Bacteroidota</taxon>
        <taxon>Cytophagia</taxon>
        <taxon>Cytophagales</taxon>
        <taxon>Spirosomataceae</taxon>
        <taxon>Runella</taxon>
    </lineage>
</organism>
<dbReference type="CDD" id="cd01335">
    <property type="entry name" value="Radical_SAM"/>
    <property type="match status" value="1"/>
</dbReference>
<dbReference type="PANTHER" id="PTHR13932:SF5">
    <property type="entry name" value="RADICAL S-ADENOSYL METHIONINE DOMAIN-CONTAINING PROTEIN 1, MITOCHONDRIAL"/>
    <property type="match status" value="1"/>
</dbReference>
<dbReference type="AlphaFoldDB" id="A0A344TKX6"/>
<dbReference type="InterPro" id="IPR006638">
    <property type="entry name" value="Elp3/MiaA/NifB-like_rSAM"/>
</dbReference>